<dbReference type="HOGENOM" id="CLU_1078353_0_0_1"/>
<dbReference type="EMBL" id="KB456271">
    <property type="protein sequence ID" value="EMF08570.1"/>
    <property type="molecule type" value="Genomic_DNA"/>
</dbReference>
<dbReference type="AlphaFoldDB" id="M3C9Q4"/>
<keyword evidence="2" id="KW-1185">Reference proteome</keyword>
<dbReference type="GeneID" id="27899928"/>
<protein>
    <submittedName>
        <fullName evidence="1">Uncharacterized protein</fullName>
    </submittedName>
</protein>
<reference evidence="1 2" key="1">
    <citation type="journal article" date="2012" name="PLoS Pathog.">
        <title>Diverse lifestyles and strategies of plant pathogenesis encoded in the genomes of eighteen Dothideomycetes fungi.</title>
        <authorList>
            <person name="Ohm R.A."/>
            <person name="Feau N."/>
            <person name="Henrissat B."/>
            <person name="Schoch C.L."/>
            <person name="Horwitz B.A."/>
            <person name="Barry K.W."/>
            <person name="Condon B.J."/>
            <person name="Copeland A.C."/>
            <person name="Dhillon B."/>
            <person name="Glaser F."/>
            <person name="Hesse C.N."/>
            <person name="Kosti I."/>
            <person name="LaButti K."/>
            <person name="Lindquist E.A."/>
            <person name="Lucas S."/>
            <person name="Salamov A.A."/>
            <person name="Bradshaw R.E."/>
            <person name="Ciuffetti L."/>
            <person name="Hamelin R.C."/>
            <person name="Kema G.H.J."/>
            <person name="Lawrence C."/>
            <person name="Scott J.A."/>
            <person name="Spatafora J.W."/>
            <person name="Turgeon B.G."/>
            <person name="de Wit P.J.G.M."/>
            <person name="Zhong S."/>
            <person name="Goodwin S.B."/>
            <person name="Grigoriev I.V."/>
        </authorList>
    </citation>
    <scope>NUCLEOTIDE SEQUENCE [LARGE SCALE GENOMIC DNA]</scope>
    <source>
        <strain evidence="1 2">SO2202</strain>
    </source>
</reference>
<gene>
    <name evidence="1" type="ORF">SEPMUDRAFT_136698</name>
</gene>
<dbReference type="RefSeq" id="XP_016756691.1">
    <property type="nucleotide sequence ID" value="XM_016902791.1"/>
</dbReference>
<dbReference type="OMA" id="SSSACYW"/>
<accession>M3C9Q4</accession>
<dbReference type="PANTHER" id="PTHR40640:SF1">
    <property type="entry name" value="ANCHORED GLYCOPROTEIN, PUTATIVE (AFU_ORTHOLOGUE AFUA_8G04860)-RELATED"/>
    <property type="match status" value="1"/>
</dbReference>
<name>M3C9Q4_SPHMS</name>
<dbReference type="Proteomes" id="UP000016931">
    <property type="component" value="Unassembled WGS sequence"/>
</dbReference>
<dbReference type="eggNOG" id="ENOG502SXQS">
    <property type="taxonomic scope" value="Eukaryota"/>
</dbReference>
<evidence type="ECO:0000313" key="1">
    <source>
        <dbReference type="EMBL" id="EMF08570.1"/>
    </source>
</evidence>
<proteinExistence type="predicted"/>
<evidence type="ECO:0000313" key="2">
    <source>
        <dbReference type="Proteomes" id="UP000016931"/>
    </source>
</evidence>
<dbReference type="PANTHER" id="PTHR40640">
    <property type="entry name" value="ANCHORED GLYCOPROTEIN, PUTATIVE (AFU_ORTHOLOGUE AFUA_8G04860)-RELATED"/>
    <property type="match status" value="1"/>
</dbReference>
<organism evidence="1 2">
    <name type="scientific">Sphaerulina musiva (strain SO2202)</name>
    <name type="common">Poplar stem canker fungus</name>
    <name type="synonym">Septoria musiva</name>
    <dbReference type="NCBI Taxonomy" id="692275"/>
    <lineage>
        <taxon>Eukaryota</taxon>
        <taxon>Fungi</taxon>
        <taxon>Dikarya</taxon>
        <taxon>Ascomycota</taxon>
        <taxon>Pezizomycotina</taxon>
        <taxon>Dothideomycetes</taxon>
        <taxon>Dothideomycetidae</taxon>
        <taxon>Mycosphaerellales</taxon>
        <taxon>Mycosphaerellaceae</taxon>
        <taxon>Sphaerulina</taxon>
    </lineage>
</organism>
<dbReference type="OrthoDB" id="4991875at2759"/>
<sequence length="258" mass="25834">MTFSLLGNHLETTTTAKSGGLHVRGHHGADIEYQEAVASAAFTQGSPSRHLLTAFDVDTALGTTSVSASTSTQHSVISLFLPMGSPDQIEASIVSASPNETAFALGCAANATSSSACYWDTDITVTEGESTVIWTNTHAGEGAASVTIPPMTMECALVGAHTTETPIHGASSAICTARSTIPGLGIAASTSVLASVDIKYVPVTVTAGVEKIMAASAYATTAVSKTSTSSAGAAAMTDMALIGFSGAAGLGVAMLGML</sequence>
<dbReference type="STRING" id="692275.M3C9Q4"/>